<dbReference type="InterPro" id="IPR011006">
    <property type="entry name" value="CheY-like_superfamily"/>
</dbReference>
<dbReference type="SUPFAM" id="SSF52172">
    <property type="entry name" value="CheY-like"/>
    <property type="match status" value="1"/>
</dbReference>
<sequence length="252" mass="27949">MAQWERDELLARAFLELTDTLRDGFHLVDFLHVLTDHMRELLDVTAIGVVMVDAQDRLVDVTASTHTAHQLEEVQVEFDEGPCRDCCLGREQIGPVDLTLPAIAERWPRFTKAARTAGFETAAALPLRLREEVIGAVNMFHDRPGALHPASLRLGQSLADAATIGILHHRLSEDQAERVGQLQTALNSRIAIEQAKGALGARLNITPDTAFECLRAYARAQRTSLTQLCRRVVEGQVPAEELAPPSDRKQRL</sequence>
<evidence type="ECO:0000256" key="1">
    <source>
        <dbReference type="ARBA" id="ARBA00022679"/>
    </source>
</evidence>
<accession>A0ABU6F9R4</accession>
<dbReference type="PIRSF" id="PIRSF036625">
    <property type="entry name" value="GAF_ANTAR"/>
    <property type="match status" value="1"/>
</dbReference>
<evidence type="ECO:0000313" key="7">
    <source>
        <dbReference type="Proteomes" id="UP001354931"/>
    </source>
</evidence>
<dbReference type="SUPFAM" id="SSF55781">
    <property type="entry name" value="GAF domain-like"/>
    <property type="match status" value="1"/>
</dbReference>
<evidence type="ECO:0000256" key="4">
    <source>
        <dbReference type="ARBA" id="ARBA00023163"/>
    </source>
</evidence>
<keyword evidence="1" id="KW-0808">Transferase</keyword>
<keyword evidence="7" id="KW-1185">Reference proteome</keyword>
<dbReference type="Proteomes" id="UP001354931">
    <property type="component" value="Unassembled WGS sequence"/>
</dbReference>
<dbReference type="Gene3D" id="1.10.10.10">
    <property type="entry name" value="Winged helix-like DNA-binding domain superfamily/Winged helix DNA-binding domain"/>
    <property type="match status" value="1"/>
</dbReference>
<dbReference type="EMBL" id="JAOZYC010000136">
    <property type="protein sequence ID" value="MEB8340778.1"/>
    <property type="molecule type" value="Genomic_DNA"/>
</dbReference>
<dbReference type="InterPro" id="IPR003018">
    <property type="entry name" value="GAF"/>
</dbReference>
<dbReference type="Gene3D" id="3.30.450.40">
    <property type="match status" value="1"/>
</dbReference>
<dbReference type="Pfam" id="PF03861">
    <property type="entry name" value="ANTAR"/>
    <property type="match status" value="1"/>
</dbReference>
<keyword evidence="4" id="KW-0804">Transcription</keyword>
<protein>
    <submittedName>
        <fullName evidence="6">GAF and ANTAR domain-containing protein</fullName>
    </submittedName>
</protein>
<dbReference type="SMART" id="SM01012">
    <property type="entry name" value="ANTAR"/>
    <property type="match status" value="1"/>
</dbReference>
<evidence type="ECO:0000256" key="2">
    <source>
        <dbReference type="ARBA" id="ARBA00022777"/>
    </source>
</evidence>
<evidence type="ECO:0000259" key="5">
    <source>
        <dbReference type="PROSITE" id="PS50921"/>
    </source>
</evidence>
<dbReference type="Pfam" id="PF13185">
    <property type="entry name" value="GAF_2"/>
    <property type="match status" value="1"/>
</dbReference>
<keyword evidence="3" id="KW-0805">Transcription regulation</keyword>
<dbReference type="InterPro" id="IPR005561">
    <property type="entry name" value="ANTAR"/>
</dbReference>
<keyword evidence="2" id="KW-0418">Kinase</keyword>
<proteinExistence type="predicted"/>
<feature type="domain" description="ANTAR" evidence="5">
    <location>
        <begin position="172"/>
        <end position="233"/>
    </location>
</feature>
<dbReference type="RefSeq" id="WP_326019696.1">
    <property type="nucleotide sequence ID" value="NZ_JAOZYC010000136.1"/>
</dbReference>
<organism evidence="6 7">
    <name type="scientific">Streptomyces endophyticus</name>
    <dbReference type="NCBI Taxonomy" id="714166"/>
    <lineage>
        <taxon>Bacteria</taxon>
        <taxon>Bacillati</taxon>
        <taxon>Actinomycetota</taxon>
        <taxon>Actinomycetes</taxon>
        <taxon>Kitasatosporales</taxon>
        <taxon>Streptomycetaceae</taxon>
        <taxon>Streptomyces</taxon>
    </lineage>
</organism>
<dbReference type="InterPro" id="IPR029016">
    <property type="entry name" value="GAF-like_dom_sf"/>
</dbReference>
<dbReference type="PROSITE" id="PS50921">
    <property type="entry name" value="ANTAR"/>
    <property type="match status" value="1"/>
</dbReference>
<comment type="caution">
    <text evidence="6">The sequence shown here is derived from an EMBL/GenBank/DDBJ whole genome shotgun (WGS) entry which is preliminary data.</text>
</comment>
<evidence type="ECO:0000256" key="3">
    <source>
        <dbReference type="ARBA" id="ARBA00023015"/>
    </source>
</evidence>
<dbReference type="InterPro" id="IPR012074">
    <property type="entry name" value="GAF_ANTAR"/>
</dbReference>
<name>A0ABU6F9R4_9ACTN</name>
<evidence type="ECO:0000313" key="6">
    <source>
        <dbReference type="EMBL" id="MEB8340778.1"/>
    </source>
</evidence>
<dbReference type="InterPro" id="IPR036388">
    <property type="entry name" value="WH-like_DNA-bd_sf"/>
</dbReference>
<reference evidence="6 7" key="1">
    <citation type="submission" date="2022-10" db="EMBL/GenBank/DDBJ databases">
        <authorList>
            <person name="Xie J."/>
            <person name="Shen N."/>
        </authorList>
    </citation>
    <scope>NUCLEOTIDE SEQUENCE [LARGE SCALE GENOMIC DNA]</scope>
    <source>
        <strain evidence="6 7">YIM65594</strain>
    </source>
</reference>
<gene>
    <name evidence="6" type="ORF">OKJ99_25085</name>
</gene>